<evidence type="ECO:0000256" key="1">
    <source>
        <dbReference type="ARBA" id="ARBA00022598"/>
    </source>
</evidence>
<evidence type="ECO:0000256" key="3">
    <source>
        <dbReference type="ARBA" id="ARBA00022840"/>
    </source>
</evidence>
<dbReference type="EMBL" id="CP001326">
    <property type="protein sequence ID" value="ACO63468.1"/>
    <property type="molecule type" value="Genomic_DNA"/>
</dbReference>
<dbReference type="PROSITE" id="PS51221">
    <property type="entry name" value="TTL"/>
    <property type="match status" value="1"/>
</dbReference>
<dbReference type="PANTHER" id="PTHR12241:SF147">
    <property type="entry name" value="TUBULIN POLYGLUTAMYLASE TTLL7"/>
    <property type="match status" value="1"/>
</dbReference>
<evidence type="ECO:0000256" key="2">
    <source>
        <dbReference type="ARBA" id="ARBA00022741"/>
    </source>
</evidence>
<dbReference type="GO" id="GO:0005524">
    <property type="term" value="F:ATP binding"/>
    <property type="evidence" value="ECO:0007669"/>
    <property type="project" value="UniProtKB-KW"/>
</dbReference>
<dbReference type="GO" id="GO:0070740">
    <property type="term" value="F:tubulin-glutamic acid ligase activity"/>
    <property type="evidence" value="ECO:0007669"/>
    <property type="project" value="TreeGrafter"/>
</dbReference>
<dbReference type="PANTHER" id="PTHR12241">
    <property type="entry name" value="TUBULIN POLYGLUTAMYLASE"/>
    <property type="match status" value="1"/>
</dbReference>
<dbReference type="GO" id="GO:0036064">
    <property type="term" value="C:ciliary basal body"/>
    <property type="evidence" value="ECO:0007669"/>
    <property type="project" value="TreeGrafter"/>
</dbReference>
<dbReference type="STRING" id="296587.C1E6P5"/>
<dbReference type="GO" id="GO:0000226">
    <property type="term" value="P:microtubule cytoskeleton organization"/>
    <property type="evidence" value="ECO:0007669"/>
    <property type="project" value="TreeGrafter"/>
</dbReference>
<keyword evidence="3" id="KW-0067">ATP-binding</keyword>
<evidence type="ECO:0008006" key="7">
    <source>
        <dbReference type="Google" id="ProtNLM"/>
    </source>
</evidence>
<dbReference type="OrthoDB" id="202825at2759"/>
<evidence type="ECO:0000313" key="6">
    <source>
        <dbReference type="Proteomes" id="UP000002009"/>
    </source>
</evidence>
<evidence type="ECO:0000313" key="5">
    <source>
        <dbReference type="EMBL" id="ACO63468.1"/>
    </source>
</evidence>
<protein>
    <recommendedName>
        <fullName evidence="7">Tubulin-tyrosine ligase family protein</fullName>
    </recommendedName>
</protein>
<dbReference type="KEGG" id="mis:MICPUN_82271"/>
<dbReference type="OMA" id="QLWMDIK"/>
<dbReference type="GeneID" id="8243870"/>
<evidence type="ECO:0000256" key="4">
    <source>
        <dbReference type="SAM" id="MobiDB-lite"/>
    </source>
</evidence>
<dbReference type="SUPFAM" id="SSF56059">
    <property type="entry name" value="Glutathione synthetase ATP-binding domain-like"/>
    <property type="match status" value="1"/>
</dbReference>
<dbReference type="eggNOG" id="KOG2158">
    <property type="taxonomic scope" value="Eukaryota"/>
</dbReference>
<dbReference type="GO" id="GO:0015631">
    <property type="term" value="F:tubulin binding"/>
    <property type="evidence" value="ECO:0007669"/>
    <property type="project" value="TreeGrafter"/>
</dbReference>
<gene>
    <name evidence="5" type="ORF">MICPUN_82271</name>
</gene>
<feature type="non-terminal residue" evidence="5">
    <location>
        <position position="397"/>
    </location>
</feature>
<name>C1E6P5_MICCC</name>
<keyword evidence="2" id="KW-0547">Nucleotide-binding</keyword>
<dbReference type="InterPro" id="IPR004344">
    <property type="entry name" value="TTL/TTLL_fam"/>
</dbReference>
<dbReference type="AlphaFoldDB" id="C1E6P5"/>
<feature type="region of interest" description="Disordered" evidence="4">
    <location>
        <begin position="1"/>
        <end position="39"/>
    </location>
</feature>
<organism evidence="5 6">
    <name type="scientific">Micromonas commoda (strain RCC299 / NOUM17 / CCMP2709)</name>
    <name type="common">Picoplanktonic green alga</name>
    <dbReference type="NCBI Taxonomy" id="296587"/>
    <lineage>
        <taxon>Eukaryota</taxon>
        <taxon>Viridiplantae</taxon>
        <taxon>Chlorophyta</taxon>
        <taxon>Mamiellophyceae</taxon>
        <taxon>Mamiellales</taxon>
        <taxon>Mamiellaceae</taxon>
        <taxon>Micromonas</taxon>
    </lineage>
</organism>
<keyword evidence="6" id="KW-1185">Reference proteome</keyword>
<keyword evidence="1" id="KW-0436">Ligase</keyword>
<proteinExistence type="predicted"/>
<dbReference type="Pfam" id="PF03133">
    <property type="entry name" value="TTL"/>
    <property type="match status" value="1"/>
</dbReference>
<dbReference type="Proteomes" id="UP000002009">
    <property type="component" value="Chromosome 5"/>
</dbReference>
<reference evidence="5 6" key="1">
    <citation type="journal article" date="2009" name="Science">
        <title>Green evolution and dynamic adaptations revealed by genomes of the marine picoeukaryotes Micromonas.</title>
        <authorList>
            <person name="Worden A.Z."/>
            <person name="Lee J.H."/>
            <person name="Mock T."/>
            <person name="Rouze P."/>
            <person name="Simmons M.P."/>
            <person name="Aerts A.L."/>
            <person name="Allen A.E."/>
            <person name="Cuvelier M.L."/>
            <person name="Derelle E."/>
            <person name="Everett M.V."/>
            <person name="Foulon E."/>
            <person name="Grimwood J."/>
            <person name="Gundlach H."/>
            <person name="Henrissat B."/>
            <person name="Napoli C."/>
            <person name="McDonald S.M."/>
            <person name="Parker M.S."/>
            <person name="Rombauts S."/>
            <person name="Salamov A."/>
            <person name="Von Dassow P."/>
            <person name="Badger J.H."/>
            <person name="Coutinho P.M."/>
            <person name="Demir E."/>
            <person name="Dubchak I."/>
            <person name="Gentemann C."/>
            <person name="Eikrem W."/>
            <person name="Gready J.E."/>
            <person name="John U."/>
            <person name="Lanier W."/>
            <person name="Lindquist E.A."/>
            <person name="Lucas S."/>
            <person name="Mayer K.F."/>
            <person name="Moreau H."/>
            <person name="Not F."/>
            <person name="Otillar R."/>
            <person name="Panaud O."/>
            <person name="Pangilinan J."/>
            <person name="Paulsen I."/>
            <person name="Piegu B."/>
            <person name="Poliakov A."/>
            <person name="Robbens S."/>
            <person name="Schmutz J."/>
            <person name="Toulza E."/>
            <person name="Wyss T."/>
            <person name="Zelensky A."/>
            <person name="Zhou K."/>
            <person name="Armbrust E.V."/>
            <person name="Bhattacharya D."/>
            <person name="Goodenough U.W."/>
            <person name="Van de Peer Y."/>
            <person name="Grigoriev I.V."/>
        </authorList>
    </citation>
    <scope>NUCLEOTIDE SEQUENCE [LARGE SCALE GENOMIC DNA]</scope>
    <source>
        <strain evidence="6">RCC299 / NOUM17</strain>
    </source>
</reference>
<accession>C1E6P5</accession>
<dbReference type="Gene3D" id="3.30.470.20">
    <property type="entry name" value="ATP-grasp fold, B domain"/>
    <property type="match status" value="1"/>
</dbReference>
<dbReference type="RefSeq" id="XP_002502210.1">
    <property type="nucleotide sequence ID" value="XM_002502164.1"/>
</dbReference>
<sequence>MFGPGRTARVAENRFGAKPSPTPGGERAPSGLSENKRGGAAANHDGLLVNLEHCKYECLRKVTADNGFEEVGDDEQYWDLCWMDSSVSEGRVAKLYPFQRINHFPGMLEICRKAPLSRNLRRMQTAHPREYSFSPQTWDYPSQLDLFRKYSRANPDAVYIVKPSAGAMGRGIYLAAGESGIDKTHSGAVVVQRYMHDPFLLDGFKFDLRIYALVTCVDPLAVYVYDEGIARFATTPYAAPNKSNLSQVTMHLTNYSLNKHSATFVSTDKEDEGTKRSISSLFAQMKAMGHDTEKLWRDIREVVARTVLPIQPHLAHCYHSSPSRCFELLGFDIIIDEKLRPWLIEVNHSPSFNMDSPLDARVKCGAIGDVLRALNLDGEERRAWIEAEKRAQKKRLY</sequence>
<dbReference type="InParanoid" id="C1E6P5"/>